<accession>E0U0U7</accession>
<dbReference type="GO" id="GO:0052655">
    <property type="term" value="F:L-valine-2-oxoglutarate transaminase activity"/>
    <property type="evidence" value="ECO:0007669"/>
    <property type="project" value="RHEA"/>
</dbReference>
<evidence type="ECO:0000256" key="17">
    <source>
        <dbReference type="RuleBase" id="RU004517"/>
    </source>
</evidence>
<keyword evidence="7 17" id="KW-0028">Amino-acid biosynthesis</keyword>
<dbReference type="Pfam" id="PF01063">
    <property type="entry name" value="Aminotran_4"/>
    <property type="match status" value="1"/>
</dbReference>
<comment type="catalytic activity">
    <reaction evidence="13 17">
        <text>L-leucine + 2-oxoglutarate = 4-methyl-2-oxopentanoate + L-glutamate</text>
        <dbReference type="Rhea" id="RHEA:18321"/>
        <dbReference type="ChEBI" id="CHEBI:16810"/>
        <dbReference type="ChEBI" id="CHEBI:17865"/>
        <dbReference type="ChEBI" id="CHEBI:29985"/>
        <dbReference type="ChEBI" id="CHEBI:57427"/>
        <dbReference type="EC" id="2.6.1.42"/>
    </reaction>
</comment>
<dbReference type="UniPathway" id="UPA00047">
    <property type="reaction ID" value="UER00058"/>
</dbReference>
<dbReference type="AlphaFoldDB" id="E0U0U7"/>
<keyword evidence="9 16" id="KW-0663">Pyridoxal phosphate</keyword>
<evidence type="ECO:0000256" key="14">
    <source>
        <dbReference type="PIRSR" id="PIRSR006468-1"/>
    </source>
</evidence>
<evidence type="ECO:0000256" key="4">
    <source>
        <dbReference type="ARBA" id="ARBA00005072"/>
    </source>
</evidence>
<dbReference type="SUPFAM" id="SSF56752">
    <property type="entry name" value="D-aminoacid aminotransferase-like PLP-dependent enzymes"/>
    <property type="match status" value="1"/>
</dbReference>
<evidence type="ECO:0000256" key="9">
    <source>
        <dbReference type="ARBA" id="ARBA00022898"/>
    </source>
</evidence>
<evidence type="ECO:0000256" key="7">
    <source>
        <dbReference type="ARBA" id="ARBA00022605"/>
    </source>
</evidence>
<comment type="pathway">
    <text evidence="3 18">Amino-acid biosynthesis; L-valine biosynthesis; L-valine from pyruvate: step 4/4.</text>
</comment>
<reference key="1">
    <citation type="submission" date="2010-08" db="EMBL/GenBank/DDBJ databases">
        <authorList>
            <person name="Zeigler D.R."/>
        </authorList>
    </citation>
    <scope>NUCLEOTIDE SEQUENCE</scope>
    <source>
        <strain>W23</strain>
    </source>
</reference>
<dbReference type="InterPro" id="IPR036038">
    <property type="entry name" value="Aminotransferase-like"/>
</dbReference>
<comment type="catalytic activity">
    <reaction evidence="12 17">
        <text>L-isoleucine + 2-oxoglutarate = (S)-3-methyl-2-oxopentanoate + L-glutamate</text>
        <dbReference type="Rhea" id="RHEA:24801"/>
        <dbReference type="ChEBI" id="CHEBI:16810"/>
        <dbReference type="ChEBI" id="CHEBI:29985"/>
        <dbReference type="ChEBI" id="CHEBI:35146"/>
        <dbReference type="ChEBI" id="CHEBI:58045"/>
        <dbReference type="EC" id="2.6.1.42"/>
    </reaction>
</comment>
<dbReference type="NCBIfam" id="TIGR01123">
    <property type="entry name" value="ilvE_II"/>
    <property type="match status" value="1"/>
</dbReference>
<evidence type="ECO:0000256" key="12">
    <source>
        <dbReference type="ARBA" id="ARBA00048798"/>
    </source>
</evidence>
<comment type="catalytic activity">
    <reaction evidence="11 17">
        <text>L-valine + 2-oxoglutarate = 3-methyl-2-oxobutanoate + L-glutamate</text>
        <dbReference type="Rhea" id="RHEA:24813"/>
        <dbReference type="ChEBI" id="CHEBI:11851"/>
        <dbReference type="ChEBI" id="CHEBI:16810"/>
        <dbReference type="ChEBI" id="CHEBI:29985"/>
        <dbReference type="ChEBI" id="CHEBI:57762"/>
        <dbReference type="EC" id="2.6.1.42"/>
    </reaction>
</comment>
<dbReference type="UniPathway" id="UPA00049">
    <property type="reaction ID" value="UER00062"/>
</dbReference>
<evidence type="ECO:0000256" key="18">
    <source>
        <dbReference type="RuleBase" id="RU004519"/>
    </source>
</evidence>
<dbReference type="EC" id="2.6.1.42" evidence="17"/>
<sequence>MIIKNILKFIGVERRIIKEEAVYLFNFKKTEYLNNYIVKGVLIRLNKLIEREKTAFHKEKPDPSSLEFGKYFTDYMFVMDYEEGMGWYHPRIEPYAPLTLDPSSSVFHYGQAVFEGLKAYRTEDGRVLLFRPDQNIKRLNRSCERMSMPPLDEELVLEALTQLVELEKDWVPKEKGTSLYIRPFVIATEPSLGVKASKSYTFMIVLSPVGSYYGDDQLKPVRIYVEDEYVRAVNGGVGSAKTSGNYAASLQAQRKANELGYDQVLWLDAIEKKYVEEVGSMNIFFVINGEAVTPALSGSILSGITRASAIELIRSWGIPVREERVSIDEIYAASARGELTEVFGTGTAAVVTPVGELNIHGKTVIVGDGQIGDISKKLYETITNIQLGKVKGPFNWTVEV</sequence>
<dbReference type="InterPro" id="IPR033939">
    <property type="entry name" value="BCAT_family"/>
</dbReference>
<dbReference type="GO" id="GO:0052656">
    <property type="term" value="F:L-isoleucine-2-oxoglutarate transaminase activity"/>
    <property type="evidence" value="ECO:0007669"/>
    <property type="project" value="RHEA"/>
</dbReference>
<protein>
    <recommendedName>
        <fullName evidence="17">Branched-chain-amino-acid aminotransferase</fullName>
        <ecNumber evidence="17">2.6.1.42</ecNumber>
    </recommendedName>
</protein>
<dbReference type="GO" id="GO:0009099">
    <property type="term" value="P:L-valine biosynthetic process"/>
    <property type="evidence" value="ECO:0007669"/>
    <property type="project" value="UniProtKB-UniPathway"/>
</dbReference>
<dbReference type="Gene3D" id="3.20.10.10">
    <property type="entry name" value="D-amino Acid Aminotransferase, subunit A, domain 2"/>
    <property type="match status" value="1"/>
</dbReference>
<dbReference type="InterPro" id="IPR043131">
    <property type="entry name" value="BCAT-like_N"/>
</dbReference>
<dbReference type="EMBL" id="CP002183">
    <property type="protein sequence ID" value="ADM36300.1"/>
    <property type="molecule type" value="Genomic_DNA"/>
</dbReference>
<dbReference type="InterPro" id="IPR005786">
    <property type="entry name" value="B_amino_transII"/>
</dbReference>
<proteinExistence type="inferred from homology"/>
<dbReference type="PROSITE" id="PS00770">
    <property type="entry name" value="AA_TRANSFER_CLASS_4"/>
    <property type="match status" value="1"/>
</dbReference>
<dbReference type="Proteomes" id="UP000002233">
    <property type="component" value="Chromosome"/>
</dbReference>
<name>E0U0U7_BACSH</name>
<evidence type="ECO:0000256" key="2">
    <source>
        <dbReference type="ARBA" id="ARBA00004824"/>
    </source>
</evidence>
<evidence type="ECO:0000313" key="20">
    <source>
        <dbReference type="Proteomes" id="UP000002233"/>
    </source>
</evidence>
<comment type="pathway">
    <text evidence="2 18">Amino-acid biosynthesis; L-isoleucine biosynthesis; L-isoleucine from 2-oxobutanoate: step 4/4.</text>
</comment>
<comment type="similarity">
    <text evidence="5 15">Belongs to the class-IV pyridoxal-phosphate-dependent aminotransferase family.</text>
</comment>
<evidence type="ECO:0000256" key="10">
    <source>
        <dbReference type="ARBA" id="ARBA00023304"/>
    </source>
</evidence>
<dbReference type="HOGENOM" id="CLU_031922_0_2_9"/>
<dbReference type="InterPro" id="IPR018300">
    <property type="entry name" value="Aminotrans_IV_CS"/>
</dbReference>
<keyword evidence="6 17" id="KW-0032">Aminotransferase</keyword>
<evidence type="ECO:0000256" key="3">
    <source>
        <dbReference type="ARBA" id="ARBA00004931"/>
    </source>
</evidence>
<keyword evidence="10 17" id="KW-0100">Branched-chain amino acid biosynthesis</keyword>
<comment type="cofactor">
    <cofactor evidence="1 16">
        <name>pyridoxal 5'-phosphate</name>
        <dbReference type="ChEBI" id="CHEBI:597326"/>
    </cofactor>
</comment>
<dbReference type="PIRSF" id="PIRSF006468">
    <property type="entry name" value="BCAT1"/>
    <property type="match status" value="1"/>
</dbReference>
<evidence type="ECO:0000256" key="15">
    <source>
        <dbReference type="RuleBase" id="RU004106"/>
    </source>
</evidence>
<dbReference type="GO" id="GO:0009097">
    <property type="term" value="P:isoleucine biosynthetic process"/>
    <property type="evidence" value="ECO:0007669"/>
    <property type="project" value="UniProtKB-UniPathway"/>
</dbReference>
<dbReference type="GO" id="GO:0052654">
    <property type="term" value="F:L-leucine-2-oxoglutarate transaminase activity"/>
    <property type="evidence" value="ECO:0007669"/>
    <property type="project" value="RHEA"/>
</dbReference>
<evidence type="ECO:0000256" key="6">
    <source>
        <dbReference type="ARBA" id="ARBA00022576"/>
    </source>
</evidence>
<evidence type="ECO:0000313" key="19">
    <source>
        <dbReference type="EMBL" id="ADM36300.1"/>
    </source>
</evidence>
<dbReference type="InterPro" id="IPR043132">
    <property type="entry name" value="BCAT-like_C"/>
</dbReference>
<keyword evidence="8 17" id="KW-0808">Transferase</keyword>
<evidence type="ECO:0000256" key="5">
    <source>
        <dbReference type="ARBA" id="ARBA00009320"/>
    </source>
</evidence>
<reference evidence="19 20" key="2">
    <citation type="journal article" date="2011" name="Microbiology">
        <title>The genome sequence of Bacillus subtilis subsp. spizizenii W23: insights into speciation within the B. subtilis complex and into the history of B. subtilis genetics.</title>
        <authorList>
            <person name="Zeigler D.R."/>
        </authorList>
    </citation>
    <scope>NUCLEOTIDE SEQUENCE [LARGE SCALE GENOMIC DNA]</scope>
    <source>
        <strain evidence="20">ATCC 23059 / NRRL B-14472 / W23</strain>
    </source>
</reference>
<dbReference type="NCBIfam" id="NF009897">
    <property type="entry name" value="PRK13357.1"/>
    <property type="match status" value="1"/>
</dbReference>
<gene>
    <name evidence="19" type="primary">ilvE</name>
    <name evidence="19" type="ordered locus">BSUW23_01215</name>
</gene>
<comment type="pathway">
    <text evidence="4 18">Amino-acid biosynthesis; L-leucine biosynthesis; L-leucine from 3-methyl-2-oxobutanoate: step 4/4.</text>
</comment>
<dbReference type="GO" id="GO:0009098">
    <property type="term" value="P:L-leucine biosynthetic process"/>
    <property type="evidence" value="ECO:0007669"/>
    <property type="project" value="UniProtKB-UniPathway"/>
</dbReference>
<evidence type="ECO:0000256" key="11">
    <source>
        <dbReference type="ARBA" id="ARBA00048212"/>
    </source>
</evidence>
<dbReference type="PANTHER" id="PTHR11825:SF44">
    <property type="entry name" value="BRANCHED-CHAIN-AMINO-ACID AMINOTRANSFERASE"/>
    <property type="match status" value="1"/>
</dbReference>
<evidence type="ECO:0000256" key="1">
    <source>
        <dbReference type="ARBA" id="ARBA00001933"/>
    </source>
</evidence>
<evidence type="ECO:0000256" key="16">
    <source>
        <dbReference type="RuleBase" id="RU004516"/>
    </source>
</evidence>
<dbReference type="InterPro" id="IPR001544">
    <property type="entry name" value="Aminotrans_IV"/>
</dbReference>
<evidence type="ECO:0000256" key="13">
    <source>
        <dbReference type="ARBA" id="ARBA00049229"/>
    </source>
</evidence>
<dbReference type="PANTHER" id="PTHR11825">
    <property type="entry name" value="SUBGROUP IIII AMINOTRANSFERASE"/>
    <property type="match status" value="1"/>
</dbReference>
<dbReference type="KEGG" id="bss:BSUW23_01215"/>
<organism evidence="19 20">
    <name type="scientific">Bacillus spizizenii (strain ATCC 23059 / NRRL B-14472 / W23)</name>
    <name type="common">Bacillus subtilis subsp. spizizenii</name>
    <dbReference type="NCBI Taxonomy" id="655816"/>
    <lineage>
        <taxon>Bacteria</taxon>
        <taxon>Bacillati</taxon>
        <taxon>Bacillota</taxon>
        <taxon>Bacilli</taxon>
        <taxon>Bacillales</taxon>
        <taxon>Bacillaceae</taxon>
        <taxon>Bacillus</taxon>
    </lineage>
</organism>
<dbReference type="UniPathway" id="UPA00048">
    <property type="reaction ID" value="UER00073"/>
</dbReference>
<dbReference type="Gene3D" id="3.30.470.10">
    <property type="match status" value="1"/>
</dbReference>
<dbReference type="CDD" id="cd01557">
    <property type="entry name" value="BCAT_beta_family"/>
    <property type="match status" value="1"/>
</dbReference>
<evidence type="ECO:0000256" key="8">
    <source>
        <dbReference type="ARBA" id="ARBA00022679"/>
    </source>
</evidence>
<feature type="modified residue" description="N6-(pyridoxal phosphate)lysine" evidence="14">
    <location>
        <position position="241"/>
    </location>
</feature>